<gene>
    <name evidence="10" type="ORF">SAMN05216456_0984</name>
</gene>
<comment type="subcellular location">
    <subcellularLocation>
        <location evidence="1">Cell inner membrane</location>
        <topology evidence="1">Multi-pass membrane protein</topology>
    </subcellularLocation>
</comment>
<evidence type="ECO:0000256" key="2">
    <source>
        <dbReference type="ARBA" id="ARBA00022448"/>
    </source>
</evidence>
<evidence type="ECO:0000313" key="11">
    <source>
        <dbReference type="Proteomes" id="UP000199074"/>
    </source>
</evidence>
<dbReference type="PANTHER" id="PTHR30574:SF1">
    <property type="entry name" value="SULPHUR TRANSPORT DOMAIN-CONTAINING PROTEIN"/>
    <property type="match status" value="1"/>
</dbReference>
<dbReference type="Proteomes" id="UP000199074">
    <property type="component" value="Unassembled WGS sequence"/>
</dbReference>
<keyword evidence="3" id="KW-1003">Cell membrane</keyword>
<sequence length="420" mass="43009">MGAASKVFRRLRILGIMSDISASAPKFLPPAAVDRWPLVVAAAMLLAGFTFITWQVDLRQGTLFLIGGGLGVALYHGSFGFTGGWKRMVVEKRGRGMRAQMLTIGVAALAMIPLVAAGNIGGQGIVGAMAPVGISVLLGAAIFGLGMQLGGGCGSGTLFTVGGGSARMLVTLVFFIVGAVVGTAHLPFWLEQPALPAISLGAELGVGFAIAATVAGLALVALITAVIEKRVHGNIEPEPAPARQGWSWILYGPWPLVGAGLMLALLNIATLLLAGHPWSITYGFGLWGAKFADAVGIPVASWEFWTWPAQAQALNSSVLADSVSVMDFGLVLGAAAAAAIAGKFAPKAKLPLGSLLAAVVGGLLMGYGARLSFGCNIGALFSGIATGSLHGWLWFAAAFVGSLAGVWARPFFGLDGFAKK</sequence>
<dbReference type="AlphaFoldDB" id="A0A1I7N6P8"/>
<name>A0A1I7N6P8_9HYPH</name>
<feature type="transmembrane region" description="Helical" evidence="9">
    <location>
        <begin position="102"/>
        <end position="122"/>
    </location>
</feature>
<feature type="transmembrane region" description="Helical" evidence="9">
    <location>
        <begin position="168"/>
        <end position="186"/>
    </location>
</feature>
<dbReference type="EMBL" id="FPCK01000001">
    <property type="protein sequence ID" value="SFV30329.1"/>
    <property type="molecule type" value="Genomic_DNA"/>
</dbReference>
<protein>
    <submittedName>
        <fullName evidence="10">Uncharacterized protein</fullName>
    </submittedName>
</protein>
<keyword evidence="5 9" id="KW-0812">Transmembrane</keyword>
<dbReference type="GO" id="GO:0005886">
    <property type="term" value="C:plasma membrane"/>
    <property type="evidence" value="ECO:0007669"/>
    <property type="project" value="UniProtKB-SubCell"/>
</dbReference>
<evidence type="ECO:0000313" key="10">
    <source>
        <dbReference type="EMBL" id="SFV30329.1"/>
    </source>
</evidence>
<keyword evidence="7 9" id="KW-0472">Membrane</keyword>
<keyword evidence="11" id="KW-1185">Reference proteome</keyword>
<evidence type="ECO:0000256" key="6">
    <source>
        <dbReference type="ARBA" id="ARBA00022989"/>
    </source>
</evidence>
<feature type="transmembrane region" description="Helical" evidence="9">
    <location>
        <begin position="36"/>
        <end position="56"/>
    </location>
</feature>
<keyword evidence="2" id="KW-0813">Transport</keyword>
<evidence type="ECO:0000256" key="7">
    <source>
        <dbReference type="ARBA" id="ARBA00023136"/>
    </source>
</evidence>
<feature type="transmembrane region" description="Helical" evidence="9">
    <location>
        <begin position="128"/>
        <end position="147"/>
    </location>
</feature>
<keyword evidence="6 9" id="KW-1133">Transmembrane helix</keyword>
<evidence type="ECO:0000256" key="5">
    <source>
        <dbReference type="ARBA" id="ARBA00022692"/>
    </source>
</evidence>
<feature type="transmembrane region" description="Helical" evidence="9">
    <location>
        <begin position="352"/>
        <end position="372"/>
    </location>
</feature>
<dbReference type="InterPro" id="IPR007272">
    <property type="entry name" value="Sulf_transp_TsuA/YedE"/>
</dbReference>
<feature type="transmembrane region" description="Helical" evidence="9">
    <location>
        <begin position="62"/>
        <end position="81"/>
    </location>
</feature>
<accession>A0A1I7N6P8</accession>
<feature type="transmembrane region" description="Helical" evidence="9">
    <location>
        <begin position="206"/>
        <end position="227"/>
    </location>
</feature>
<feature type="transmembrane region" description="Helical" evidence="9">
    <location>
        <begin position="248"/>
        <end position="274"/>
    </location>
</feature>
<dbReference type="Pfam" id="PF04143">
    <property type="entry name" value="Sulf_transp"/>
    <property type="match status" value="1"/>
</dbReference>
<comment type="similarity">
    <text evidence="8">Belongs to the TsuA/YedE (TC 9.B.102) family.</text>
</comment>
<dbReference type="STRING" id="429728.SAMN05216456_0984"/>
<evidence type="ECO:0000256" key="3">
    <source>
        <dbReference type="ARBA" id="ARBA00022475"/>
    </source>
</evidence>
<organism evidence="10 11">
    <name type="scientific">Devosia crocina</name>
    <dbReference type="NCBI Taxonomy" id="429728"/>
    <lineage>
        <taxon>Bacteria</taxon>
        <taxon>Pseudomonadati</taxon>
        <taxon>Pseudomonadota</taxon>
        <taxon>Alphaproteobacteria</taxon>
        <taxon>Hyphomicrobiales</taxon>
        <taxon>Devosiaceae</taxon>
        <taxon>Devosia</taxon>
    </lineage>
</organism>
<proteinExistence type="inferred from homology"/>
<dbReference type="PANTHER" id="PTHR30574">
    <property type="entry name" value="INNER MEMBRANE PROTEIN YEDE"/>
    <property type="match status" value="1"/>
</dbReference>
<evidence type="ECO:0000256" key="1">
    <source>
        <dbReference type="ARBA" id="ARBA00004429"/>
    </source>
</evidence>
<keyword evidence="4" id="KW-0997">Cell inner membrane</keyword>
<reference evidence="10 11" key="1">
    <citation type="submission" date="2016-10" db="EMBL/GenBank/DDBJ databases">
        <authorList>
            <person name="de Groot N.N."/>
        </authorList>
    </citation>
    <scope>NUCLEOTIDE SEQUENCE [LARGE SCALE GENOMIC DNA]</scope>
    <source>
        <strain evidence="10 11">IPL20</strain>
    </source>
</reference>
<feature type="transmembrane region" description="Helical" evidence="9">
    <location>
        <begin position="392"/>
        <end position="412"/>
    </location>
</feature>
<evidence type="ECO:0000256" key="4">
    <source>
        <dbReference type="ARBA" id="ARBA00022519"/>
    </source>
</evidence>
<feature type="transmembrane region" description="Helical" evidence="9">
    <location>
        <begin position="325"/>
        <end position="345"/>
    </location>
</feature>
<evidence type="ECO:0000256" key="8">
    <source>
        <dbReference type="ARBA" id="ARBA00035655"/>
    </source>
</evidence>
<evidence type="ECO:0000256" key="9">
    <source>
        <dbReference type="SAM" id="Phobius"/>
    </source>
</evidence>